<gene>
    <name evidence="5" type="ORF">CEX98_16380</name>
</gene>
<dbReference type="PROSITE" id="PS50075">
    <property type="entry name" value="CARRIER"/>
    <property type="match status" value="2"/>
</dbReference>
<evidence type="ECO:0000256" key="3">
    <source>
        <dbReference type="ARBA" id="ARBA00022553"/>
    </source>
</evidence>
<dbReference type="SUPFAM" id="SSF52777">
    <property type="entry name" value="CoA-dependent acyltransferases"/>
    <property type="match status" value="2"/>
</dbReference>
<dbReference type="InterPro" id="IPR045851">
    <property type="entry name" value="AMP-bd_C_sf"/>
</dbReference>
<feature type="domain" description="Carrier" evidence="4">
    <location>
        <begin position="1026"/>
        <end position="1101"/>
    </location>
</feature>
<name>A0A2A5JMP7_PSEO7</name>
<dbReference type="SUPFAM" id="SSF47336">
    <property type="entry name" value="ACP-like"/>
    <property type="match status" value="2"/>
</dbReference>
<dbReference type="EMBL" id="NKHF01000076">
    <property type="protein sequence ID" value="PCK30722.1"/>
    <property type="molecule type" value="Genomic_DNA"/>
</dbReference>
<evidence type="ECO:0000313" key="6">
    <source>
        <dbReference type="Proteomes" id="UP000228621"/>
    </source>
</evidence>
<dbReference type="RefSeq" id="WP_143484350.1">
    <property type="nucleotide sequence ID" value="NZ_NKHF01000076.1"/>
</dbReference>
<dbReference type="NCBIfam" id="TIGR01733">
    <property type="entry name" value="AA-adenyl-dom"/>
    <property type="match status" value="1"/>
</dbReference>
<dbReference type="InterPro" id="IPR020845">
    <property type="entry name" value="AMP-binding_CS"/>
</dbReference>
<dbReference type="GO" id="GO:0005737">
    <property type="term" value="C:cytoplasm"/>
    <property type="evidence" value="ECO:0007669"/>
    <property type="project" value="TreeGrafter"/>
</dbReference>
<evidence type="ECO:0000313" key="5">
    <source>
        <dbReference type="EMBL" id="PCK30722.1"/>
    </source>
</evidence>
<sequence length="1126" mass="125968">GVHDDFFELGGNSLLATRLLSKLQDDGLHNVSLEQLFTYKTIAAISQKITEQPTPAAQATIIEPGCGKGLTATTPMQQKLWMFSQFEKGQTAYHIPLIIEVNGNFDKAVFQSVLKDIIARHDILRTTYHAEQGQLQLRLLEHYDLPFKEVDLSGHDELSVHKSVNEEVQRPFNLQQDCMLRACLFCLTESRQILLLTQHHIASDGWSVGVLAKEIKSLYTAKVSGETVALPELTVQYQDYAHWYHSFRESQAFELQLDYWRTYLNHAPQLHNLPLDNPRSNERHFSCGRLIQTIPAELTARLNAFNIENNLTMFMLLQGMLALVLCRWSDSRDIVMGTPVANRHNAQLEPLIGSFINTLVLRNQIDDTQTFLDYITQCRQNHLKGFDNQQVPYELLLDQLGVIKTNQYNPLYQILFAMQNNERPDIELPDVELTLLEPQLLESVFDLELNAYEVNGEIQIEWDYNDAIFHSSTIENIISSFESALEYAVKQSDTLLKDIPVSRLTIPEALLKNFVSAEESQHRDVPIIGRILESAQNNPDKLAVETGNGELTYKELVGKASALASVMQKNGVEEGSYVAIYINRETDLVVALLGVMLSGAAFLPLDPSHPFDRVRSILEQVPVSVLLSTSTLNGSLEQVDCPVISIDTLSTEAQQSFQYTAAKPSDSAYILFTSGSTGKPKGVEISNNALSEMMTSFIDHINLAESCRWLALSTITFDISLLEIFAPLCVGGHVILAQDHEVKDGFRLKRMLDEFNINIMQATPATYKMLMLANWSGKSDLVAISGGEALSLTLADDMRGKCQALWNAYGPTEATIWCLVKQVDFAAEPDKILSLGGVLANSGYVILDDNMQIVPPGVTGQLFIAGEFLAKGYWQRPTLTAQKFVDVQLADAAQTRLYASGDLVRQRRDGDLDYLGRIDHQVKVRGHRIELGEIDVCCASIEVVKESCSVVIEEGDDSYIVTYVIFSHSLETVDTVRQHLFNRLPAYMLPAAVVPLDEWPLTANGKIDRKALPKPDFSQLTVPMVEPDSEIEWLVYNCCQELLQIEEISLAANFFELGGNSLTATHFVALINEQLSLQINIKDFVEKPTLGSLAAYLEGRVDTTARVNSLMVSDSDMDEELEEFEL</sequence>
<accession>A0A2A5JMP7</accession>
<dbReference type="CDD" id="cd19531">
    <property type="entry name" value="LCL_NRPS-like"/>
    <property type="match status" value="1"/>
</dbReference>
<evidence type="ECO:0000256" key="1">
    <source>
        <dbReference type="ARBA" id="ARBA00001957"/>
    </source>
</evidence>
<comment type="cofactor">
    <cofactor evidence="1">
        <name>pantetheine 4'-phosphate</name>
        <dbReference type="ChEBI" id="CHEBI:47942"/>
    </cofactor>
</comment>
<reference evidence="6" key="1">
    <citation type="journal article" date="2019" name="Genome Announc.">
        <title>Draft Genome Sequence of Pseudoalteromonas piscicida Strain 36Y ROTHPW, an Hypersaline Seawater Isolate from the South Coast of Sonora, Mexico.</title>
        <authorList>
            <person name="Sanchez-Diaz R."/>
            <person name="Molina-Garza Z.J."/>
            <person name="Cruz-Suarez L.E."/>
            <person name="Selvin J."/>
            <person name="Kiran G.S."/>
            <person name="Ibarra-Gamez J.C."/>
            <person name="Gomez-Gil B."/>
            <person name="Galaviz-Silva L."/>
        </authorList>
    </citation>
    <scope>NUCLEOTIDE SEQUENCE [LARGE SCALE GENOMIC DNA]</scope>
    <source>
        <strain evidence="6">36Y_RITHPW</strain>
    </source>
</reference>
<dbReference type="GO" id="GO:0031177">
    <property type="term" value="F:phosphopantetheine binding"/>
    <property type="evidence" value="ECO:0007669"/>
    <property type="project" value="TreeGrafter"/>
</dbReference>
<feature type="non-terminal residue" evidence="5">
    <location>
        <position position="1"/>
    </location>
</feature>
<dbReference type="Gene3D" id="3.30.559.30">
    <property type="entry name" value="Nonribosomal peptide synthetase, condensation domain"/>
    <property type="match status" value="1"/>
</dbReference>
<keyword evidence="3" id="KW-0597">Phosphoprotein</keyword>
<keyword evidence="6" id="KW-1185">Reference proteome</keyword>
<dbReference type="GO" id="GO:0043041">
    <property type="term" value="P:amino acid activation for nonribosomal peptide biosynthetic process"/>
    <property type="evidence" value="ECO:0007669"/>
    <property type="project" value="TreeGrafter"/>
</dbReference>
<dbReference type="Gene3D" id="2.30.38.10">
    <property type="entry name" value="Luciferase, Domain 3"/>
    <property type="match status" value="1"/>
</dbReference>
<dbReference type="PANTHER" id="PTHR45527">
    <property type="entry name" value="NONRIBOSOMAL PEPTIDE SYNTHETASE"/>
    <property type="match status" value="1"/>
</dbReference>
<evidence type="ECO:0000259" key="4">
    <source>
        <dbReference type="PROSITE" id="PS50075"/>
    </source>
</evidence>
<dbReference type="AlphaFoldDB" id="A0A2A5JMP7"/>
<dbReference type="Gene3D" id="3.30.300.30">
    <property type="match status" value="1"/>
</dbReference>
<dbReference type="Gene3D" id="3.40.50.980">
    <property type="match status" value="2"/>
</dbReference>
<dbReference type="Gene3D" id="3.30.559.10">
    <property type="entry name" value="Chloramphenicol acetyltransferase-like domain"/>
    <property type="match status" value="1"/>
</dbReference>
<dbReference type="InterPro" id="IPR009081">
    <property type="entry name" value="PP-bd_ACP"/>
</dbReference>
<dbReference type="Pfam" id="PF00550">
    <property type="entry name" value="PP-binding"/>
    <property type="match status" value="2"/>
</dbReference>
<dbReference type="InterPro" id="IPR006162">
    <property type="entry name" value="Ppantetheine_attach_site"/>
</dbReference>
<dbReference type="Gene3D" id="1.10.1200.10">
    <property type="entry name" value="ACP-like"/>
    <property type="match status" value="2"/>
</dbReference>
<proteinExistence type="predicted"/>
<dbReference type="InterPro" id="IPR010071">
    <property type="entry name" value="AA_adenyl_dom"/>
</dbReference>
<evidence type="ECO:0000256" key="2">
    <source>
        <dbReference type="ARBA" id="ARBA00022450"/>
    </source>
</evidence>
<protein>
    <recommendedName>
        <fullName evidence="4">Carrier domain-containing protein</fullName>
    </recommendedName>
</protein>
<dbReference type="OrthoDB" id="6297021at2"/>
<dbReference type="PROSITE" id="PS00012">
    <property type="entry name" value="PHOSPHOPANTETHEINE"/>
    <property type="match status" value="1"/>
</dbReference>
<dbReference type="Pfam" id="PF00668">
    <property type="entry name" value="Condensation"/>
    <property type="match status" value="1"/>
</dbReference>
<dbReference type="InterPro" id="IPR023213">
    <property type="entry name" value="CAT-like_dom_sf"/>
</dbReference>
<dbReference type="Pfam" id="PF00501">
    <property type="entry name" value="AMP-binding"/>
    <property type="match status" value="1"/>
</dbReference>
<dbReference type="GO" id="GO:0044550">
    <property type="term" value="P:secondary metabolite biosynthetic process"/>
    <property type="evidence" value="ECO:0007669"/>
    <property type="project" value="TreeGrafter"/>
</dbReference>
<organism evidence="5 6">
    <name type="scientific">Pseudoalteromonas piscicida</name>
    <dbReference type="NCBI Taxonomy" id="43662"/>
    <lineage>
        <taxon>Bacteria</taxon>
        <taxon>Pseudomonadati</taxon>
        <taxon>Pseudomonadota</taxon>
        <taxon>Gammaproteobacteria</taxon>
        <taxon>Alteromonadales</taxon>
        <taxon>Pseudoalteromonadaceae</taxon>
        <taxon>Pseudoalteromonas</taxon>
    </lineage>
</organism>
<comment type="caution">
    <text evidence="5">The sequence shown here is derived from an EMBL/GenBank/DDBJ whole genome shotgun (WGS) entry which is preliminary data.</text>
</comment>
<dbReference type="PROSITE" id="PS00455">
    <property type="entry name" value="AMP_BINDING"/>
    <property type="match status" value="1"/>
</dbReference>
<keyword evidence="2" id="KW-0596">Phosphopantetheine</keyword>
<dbReference type="InterPro" id="IPR001242">
    <property type="entry name" value="Condensation_dom"/>
</dbReference>
<dbReference type="InterPro" id="IPR000873">
    <property type="entry name" value="AMP-dep_synth/lig_dom"/>
</dbReference>
<feature type="domain" description="Carrier" evidence="4">
    <location>
        <begin position="1"/>
        <end position="53"/>
    </location>
</feature>
<dbReference type="PANTHER" id="PTHR45527:SF1">
    <property type="entry name" value="FATTY ACID SYNTHASE"/>
    <property type="match status" value="1"/>
</dbReference>
<dbReference type="GO" id="GO:0003824">
    <property type="term" value="F:catalytic activity"/>
    <property type="evidence" value="ECO:0007669"/>
    <property type="project" value="InterPro"/>
</dbReference>
<dbReference type="Proteomes" id="UP000228621">
    <property type="component" value="Unassembled WGS sequence"/>
</dbReference>
<dbReference type="SUPFAM" id="SSF56801">
    <property type="entry name" value="Acetyl-CoA synthetase-like"/>
    <property type="match status" value="1"/>
</dbReference>
<dbReference type="InterPro" id="IPR036736">
    <property type="entry name" value="ACP-like_sf"/>
</dbReference>
<dbReference type="FunFam" id="3.40.50.980:FF:000001">
    <property type="entry name" value="Non-ribosomal peptide synthetase"/>
    <property type="match status" value="1"/>
</dbReference>